<dbReference type="OrthoDB" id="957496at2"/>
<dbReference type="AlphaFoldDB" id="A0A1T5KHA8"/>
<organism evidence="2 3">
    <name type="scientific">Ohtaekwangia koreensis</name>
    <dbReference type="NCBI Taxonomy" id="688867"/>
    <lineage>
        <taxon>Bacteria</taxon>
        <taxon>Pseudomonadati</taxon>
        <taxon>Bacteroidota</taxon>
        <taxon>Cytophagia</taxon>
        <taxon>Cytophagales</taxon>
        <taxon>Fulvivirgaceae</taxon>
        <taxon>Ohtaekwangia</taxon>
    </lineage>
</organism>
<dbReference type="PROSITE" id="PS51257">
    <property type="entry name" value="PROKAR_LIPOPROTEIN"/>
    <property type="match status" value="1"/>
</dbReference>
<gene>
    <name evidence="2" type="ORF">SAMN05660236_2169</name>
</gene>
<protein>
    <submittedName>
        <fullName evidence="2">Uncharacterized protein</fullName>
    </submittedName>
</protein>
<sequence>MKRITILLSLLSMILACCHSGNSTSTTVSNGQESVKISDNDNTYTVEASFDEDKTMDVLQYIKEAVEPNSIFNPQDDRIDASATLSDGGIIDLKASGGELTLAFDKKANSREAYHRVKKLGEGVMKICDVR</sequence>
<accession>A0A1T5KHA8</accession>
<evidence type="ECO:0000313" key="3">
    <source>
        <dbReference type="Proteomes" id="UP000190961"/>
    </source>
</evidence>
<dbReference type="Proteomes" id="UP000190961">
    <property type="component" value="Unassembled WGS sequence"/>
</dbReference>
<reference evidence="2 3" key="1">
    <citation type="submission" date="2017-02" db="EMBL/GenBank/DDBJ databases">
        <authorList>
            <person name="Peterson S.W."/>
        </authorList>
    </citation>
    <scope>NUCLEOTIDE SEQUENCE [LARGE SCALE GENOMIC DNA]</scope>
    <source>
        <strain evidence="2 3">DSM 25262</strain>
    </source>
</reference>
<dbReference type="RefSeq" id="WP_143785693.1">
    <property type="nucleotide sequence ID" value="NZ_FUZU01000001.1"/>
</dbReference>
<evidence type="ECO:0000313" key="2">
    <source>
        <dbReference type="EMBL" id="SKC62805.1"/>
    </source>
</evidence>
<proteinExistence type="predicted"/>
<keyword evidence="3" id="KW-1185">Reference proteome</keyword>
<name>A0A1T5KHA8_9BACT</name>
<dbReference type="STRING" id="688867.SAMN05660236_2169"/>
<keyword evidence="1" id="KW-0732">Signal</keyword>
<feature type="signal peptide" evidence="1">
    <location>
        <begin position="1"/>
        <end position="25"/>
    </location>
</feature>
<evidence type="ECO:0000256" key="1">
    <source>
        <dbReference type="SAM" id="SignalP"/>
    </source>
</evidence>
<feature type="chain" id="PRO_5012504730" evidence="1">
    <location>
        <begin position="26"/>
        <end position="131"/>
    </location>
</feature>
<dbReference type="EMBL" id="FUZU01000001">
    <property type="protein sequence ID" value="SKC62805.1"/>
    <property type="molecule type" value="Genomic_DNA"/>
</dbReference>